<dbReference type="GO" id="GO:0006310">
    <property type="term" value="P:DNA recombination"/>
    <property type="evidence" value="ECO:0007669"/>
    <property type="project" value="UniProtKB-KW"/>
</dbReference>
<accession>A0A7Z7PW11</accession>
<evidence type="ECO:0000313" key="4">
    <source>
        <dbReference type="EMBL" id="STD00462.1"/>
    </source>
</evidence>
<evidence type="ECO:0000256" key="1">
    <source>
        <dbReference type="ARBA" id="ARBA00023125"/>
    </source>
</evidence>
<keyword evidence="1" id="KW-0238">DNA-binding</keyword>
<dbReference type="RefSeq" id="WP_069147482.1">
    <property type="nucleotide sequence ID" value="NZ_CP077750.1"/>
</dbReference>
<dbReference type="EMBL" id="UFYD01000001">
    <property type="protein sequence ID" value="STD00462.1"/>
    <property type="molecule type" value="Genomic_DNA"/>
</dbReference>
<protein>
    <recommendedName>
        <fullName evidence="3">Phage integrase SAM-like domain-containing protein</fullName>
    </recommendedName>
</protein>
<evidence type="ECO:0000313" key="5">
    <source>
        <dbReference type="Proteomes" id="UP000254876"/>
    </source>
</evidence>
<evidence type="ECO:0000259" key="3">
    <source>
        <dbReference type="Pfam" id="PF13102"/>
    </source>
</evidence>
<comment type="caution">
    <text evidence="4">The sequence shown here is derived from an EMBL/GenBank/DDBJ whole genome shotgun (WGS) entry which is preliminary data.</text>
</comment>
<dbReference type="Pfam" id="PF13102">
    <property type="entry name" value="Phage_int_SAM_5"/>
    <property type="match status" value="1"/>
</dbReference>
<organism evidence="4 5">
    <name type="scientific">Elizabethkingia anophelis</name>
    <dbReference type="NCBI Taxonomy" id="1117645"/>
    <lineage>
        <taxon>Bacteria</taxon>
        <taxon>Pseudomonadati</taxon>
        <taxon>Bacteroidota</taxon>
        <taxon>Flavobacteriia</taxon>
        <taxon>Flavobacteriales</taxon>
        <taxon>Weeksellaceae</taxon>
        <taxon>Elizabethkingia</taxon>
    </lineage>
</organism>
<dbReference type="InterPro" id="IPR010998">
    <property type="entry name" value="Integrase_recombinase_N"/>
</dbReference>
<dbReference type="AlphaFoldDB" id="A0A7Z7PW11"/>
<dbReference type="InterPro" id="IPR025269">
    <property type="entry name" value="SAM-like_dom"/>
</dbReference>
<evidence type="ECO:0000256" key="2">
    <source>
        <dbReference type="ARBA" id="ARBA00023172"/>
    </source>
</evidence>
<dbReference type="GO" id="GO:0015074">
    <property type="term" value="P:DNA integration"/>
    <property type="evidence" value="ECO:0007669"/>
    <property type="project" value="InterPro"/>
</dbReference>
<proteinExistence type="predicted"/>
<dbReference type="Gene3D" id="1.10.443.10">
    <property type="entry name" value="Intergrase catalytic core"/>
    <property type="match status" value="1"/>
</dbReference>
<feature type="domain" description="Phage integrase SAM-like" evidence="3">
    <location>
        <begin position="112"/>
        <end position="210"/>
    </location>
</feature>
<dbReference type="InterPro" id="IPR013762">
    <property type="entry name" value="Integrase-like_cat_sf"/>
</dbReference>
<dbReference type="Proteomes" id="UP000254876">
    <property type="component" value="Unassembled WGS sequence"/>
</dbReference>
<name>A0A7Z7PW11_9FLAO</name>
<keyword evidence="2" id="KW-0233">DNA recombination</keyword>
<dbReference type="SUPFAM" id="SSF56349">
    <property type="entry name" value="DNA breaking-rejoining enzymes"/>
    <property type="match status" value="1"/>
</dbReference>
<reference evidence="4 5" key="1">
    <citation type="submission" date="2018-06" db="EMBL/GenBank/DDBJ databases">
        <authorList>
            <consortium name="Pathogen Informatics"/>
            <person name="Doyle S."/>
        </authorList>
    </citation>
    <scope>NUCLEOTIDE SEQUENCE [LARGE SCALE GENOMIC DNA]</scope>
    <source>
        <strain evidence="4 5">NCTC10588</strain>
    </source>
</reference>
<dbReference type="GO" id="GO:0003677">
    <property type="term" value="F:DNA binding"/>
    <property type="evidence" value="ECO:0007669"/>
    <property type="project" value="UniProtKB-KW"/>
</dbReference>
<sequence>MASVSFYIRGKVADKESTVWVKFRDRDIDIRVPIPDITCKLKEWKDGKCKLPSKKMHKDDTETINTRLAKLEANIISNYIEERPEIDLKEWIKTIISPEKEKTKDVNYTEDVIGFIDIYISLKKDSVTVATLKKAKVVKELINRYVIDRKKRKKTFRGLKFKDLDNVFRADFENYCHNEQYKISTTFRNLKFLKMVCNVAESFDINVHKHVSGWKFEVEKATKHVPKSIYLTFEELDKIEQTEMPHDYLVNAKDWLLIACHTGQRVSDYLRFTSSMIVEDSEGQKYIEFTQQKTNAKMQIPLLKKVQEILSKRDGEFPRKISDVKLNLYIKEVCEIAGIDEMIYNGKVMTIEKEDKTKITRKIFGQYPKHELVTSHIGRKSFASNFYEKIPTAYLLNFTGHTTEKQLLAYINKTEIEKAKSTARIFSNLGY</sequence>
<dbReference type="Gene3D" id="1.10.150.130">
    <property type="match status" value="1"/>
</dbReference>
<gene>
    <name evidence="4" type="ORF">NCTC10588_01487</name>
</gene>
<dbReference type="InterPro" id="IPR011010">
    <property type="entry name" value="DNA_brk_join_enz"/>
</dbReference>